<dbReference type="AlphaFoldDB" id="A0A7C8JUU5"/>
<dbReference type="EMBL" id="WIQZ01000042">
    <property type="protein sequence ID" value="KAF3132948.1"/>
    <property type="molecule type" value="Genomic_DNA"/>
</dbReference>
<protein>
    <submittedName>
        <fullName evidence="1">Uncharacterized protein</fullName>
    </submittedName>
</protein>
<evidence type="ECO:0000313" key="1">
    <source>
        <dbReference type="EMBL" id="KAF3132948.1"/>
    </source>
</evidence>
<sequence>MPHSNAAKAFEVIVQFHDKGQLVLGLVTPVCPTEVVKPIYLSLNVCRTMFNSRQIIGHSRTYVASLASTLFQIEYRDPSDIRKGFRFKSASGCHIASTFFLNKPPSDKENNATTLRFQGQRTGTTETVQEGAKADQFIGADSLLEANSKDRIAETLRRTTLIGCTFGPKLEISTFKIVDEATRVGRVSSDRTSPSSPSLKLNRVIELLSAQVRMRIQLQKRTLSCAETPKLPTTEDEGIVVNGTPKQFSYLYCRELVIMCVLTLGIHTAITGSGYFVE</sequence>
<organism evidence="1 2">
    <name type="scientific">Orbilia oligospora</name>
    <name type="common">Nematode-trapping fungus</name>
    <name type="synonym">Arthrobotrys oligospora</name>
    <dbReference type="NCBI Taxonomy" id="2813651"/>
    <lineage>
        <taxon>Eukaryota</taxon>
        <taxon>Fungi</taxon>
        <taxon>Dikarya</taxon>
        <taxon>Ascomycota</taxon>
        <taxon>Pezizomycotina</taxon>
        <taxon>Orbiliomycetes</taxon>
        <taxon>Orbiliales</taxon>
        <taxon>Orbiliaceae</taxon>
        <taxon>Orbilia</taxon>
    </lineage>
</organism>
<proteinExistence type="predicted"/>
<evidence type="ECO:0000313" key="2">
    <source>
        <dbReference type="Proteomes" id="UP000480548"/>
    </source>
</evidence>
<comment type="caution">
    <text evidence="1">The sequence shown here is derived from an EMBL/GenBank/DDBJ whole genome shotgun (WGS) entry which is preliminary data.</text>
</comment>
<gene>
    <name evidence="1" type="ORF">TWF703_007087</name>
</gene>
<reference evidence="1 2" key="1">
    <citation type="submission" date="2019-06" db="EMBL/GenBank/DDBJ databases">
        <authorList>
            <person name="Palmer J.M."/>
        </authorList>
    </citation>
    <scope>NUCLEOTIDE SEQUENCE [LARGE SCALE GENOMIC DNA]</scope>
    <source>
        <strain evidence="1 2">TWF703</strain>
    </source>
</reference>
<dbReference type="Proteomes" id="UP000480548">
    <property type="component" value="Unassembled WGS sequence"/>
</dbReference>
<name>A0A7C8JUU5_ORBOL</name>
<accession>A0A7C8JUU5</accession>